<comment type="caution">
    <text evidence="1">The sequence shown here is derived from an EMBL/GenBank/DDBJ whole genome shotgun (WGS) entry which is preliminary data.</text>
</comment>
<evidence type="ECO:0000313" key="2">
    <source>
        <dbReference type="Proteomes" id="UP001595839"/>
    </source>
</evidence>
<dbReference type="PROSITE" id="PS51257">
    <property type="entry name" value="PROKAR_LIPOPROTEIN"/>
    <property type="match status" value="1"/>
</dbReference>
<proteinExistence type="predicted"/>
<name>A0ABV9AIQ9_9ACTN</name>
<gene>
    <name evidence="1" type="ORF">ACFPIH_05480</name>
</gene>
<evidence type="ECO:0008006" key="3">
    <source>
        <dbReference type="Google" id="ProtNLM"/>
    </source>
</evidence>
<accession>A0ABV9AIQ9</accession>
<sequence length="404" mass="41770">MADRGRVRGSGTLGLRLCLCLLLAGLAGLVSCGGAPATDSPSRADVQRLLDRRAAAVLDHDPRAYAATGTRTGYAGPAAVPLAAWSYEVTGVGRDGDSVTADAELSYRVEGYDKAPVTAARTLGLAQDTAGRWSVASERPAGTAGEQLWDQGVVTAVRGAHSLVLGVGQPAARLRSFAALADTAVPAVTAAWGTDWAGHVVVLVPKSLDGMAGLLGSPASAYRGIAAVTTGETGGGARAPADRVIINPEAYAELGAVGRQVVLTHETTHVATRAHTDAATPLWLSEGYADWVGYRAAGRTPRQVAPELRQTLSTGDVPSALPADDDFGFSGDPDRLARAYEGGWLACRLIAEHRGEAKLRAFYRAVGEHPQRAGAVEGALGSVLGTSLAAFTADWQAYLRTQLG</sequence>
<organism evidence="1 2">
    <name type="scientific">Streptomyces vulcanius</name>
    <dbReference type="NCBI Taxonomy" id="1441876"/>
    <lineage>
        <taxon>Bacteria</taxon>
        <taxon>Bacillati</taxon>
        <taxon>Actinomycetota</taxon>
        <taxon>Actinomycetes</taxon>
        <taxon>Kitasatosporales</taxon>
        <taxon>Streptomycetaceae</taxon>
        <taxon>Streptomyces</taxon>
    </lineage>
</organism>
<dbReference type="Proteomes" id="UP001595839">
    <property type="component" value="Unassembled WGS sequence"/>
</dbReference>
<reference evidence="2" key="1">
    <citation type="journal article" date="2019" name="Int. J. Syst. Evol. Microbiol.">
        <title>The Global Catalogue of Microorganisms (GCM) 10K type strain sequencing project: providing services to taxonomists for standard genome sequencing and annotation.</title>
        <authorList>
            <consortium name="The Broad Institute Genomics Platform"/>
            <consortium name="The Broad Institute Genome Sequencing Center for Infectious Disease"/>
            <person name="Wu L."/>
            <person name="Ma J."/>
        </authorList>
    </citation>
    <scope>NUCLEOTIDE SEQUENCE [LARGE SCALE GENOMIC DNA]</scope>
    <source>
        <strain evidence="2">CGMCC 4.7177</strain>
    </source>
</reference>
<dbReference type="EMBL" id="JBHSFK010000003">
    <property type="protein sequence ID" value="MFC4498976.1"/>
    <property type="molecule type" value="Genomic_DNA"/>
</dbReference>
<keyword evidence="2" id="KW-1185">Reference proteome</keyword>
<protein>
    <recommendedName>
        <fullName evidence="3">Lipoprotein</fullName>
    </recommendedName>
</protein>
<evidence type="ECO:0000313" key="1">
    <source>
        <dbReference type="EMBL" id="MFC4498976.1"/>
    </source>
</evidence>
<dbReference type="RefSeq" id="WP_381175471.1">
    <property type="nucleotide sequence ID" value="NZ_JBHSFK010000003.1"/>
</dbReference>